<dbReference type="AlphaFoldDB" id="A0A096AXB3"/>
<accession>A0A096AXB3</accession>
<dbReference type="HOGENOM" id="CLU_2909231_0_0_9"/>
<feature type="non-terminal residue" evidence="1">
    <location>
        <position position="62"/>
    </location>
</feature>
<comment type="caution">
    <text evidence="1">The sequence shown here is derived from an EMBL/GenBank/DDBJ whole genome shotgun (WGS) entry which is preliminary data.</text>
</comment>
<gene>
    <name evidence="1" type="ORF">HMPREF9460_04280</name>
</gene>
<name>A0A096AXB3_FLAPL</name>
<sequence>MAKNKKTHHRPGPGKPRGATYAQVLAHKAAVRRGLEQAARDATVQVQADTHTQRAMWLMVCS</sequence>
<reference evidence="1 2" key="1">
    <citation type="submission" date="2011-08" db="EMBL/GenBank/DDBJ databases">
        <title>The Genome Sequence of Clostridium orbiscindens 1_3_50AFAA.</title>
        <authorList>
            <consortium name="The Broad Institute Genome Sequencing Platform"/>
            <person name="Earl A."/>
            <person name="Ward D."/>
            <person name="Feldgarden M."/>
            <person name="Gevers D."/>
            <person name="Daigneault M."/>
            <person name="Strauss J."/>
            <person name="Allen-Vercoe E."/>
            <person name="Young S.K."/>
            <person name="Zeng Q."/>
            <person name="Gargeya S."/>
            <person name="Fitzgerald M."/>
            <person name="Haas B."/>
            <person name="Abouelleil A."/>
            <person name="Alvarado L."/>
            <person name="Arachchi H.M."/>
            <person name="Berlin A."/>
            <person name="Brown A."/>
            <person name="Chapman S.B."/>
            <person name="Chen Z."/>
            <person name="Dunbar C."/>
            <person name="Freedman E."/>
            <person name="Gearin G."/>
            <person name="Gellesch M."/>
            <person name="Goldberg J."/>
            <person name="Griggs A."/>
            <person name="Gujja S."/>
            <person name="Heiman D."/>
            <person name="Howarth C."/>
            <person name="Larson L."/>
            <person name="Lui A."/>
            <person name="MacDonald P.J.P."/>
            <person name="Montmayeur A."/>
            <person name="Murphy C."/>
            <person name="Neiman D."/>
            <person name="Pearson M."/>
            <person name="Priest M."/>
            <person name="Roberts A."/>
            <person name="Saif S."/>
            <person name="Shea T."/>
            <person name="Shenoy N."/>
            <person name="Sisk P."/>
            <person name="Stolte C."/>
            <person name="Sykes S."/>
            <person name="Wortman J."/>
            <person name="Nusbaum C."/>
            <person name="Birren B."/>
        </authorList>
    </citation>
    <scope>NUCLEOTIDE SEQUENCE [LARGE SCALE GENOMIC DNA]</scope>
    <source>
        <strain evidence="1 2">1_3_50AFAA</strain>
    </source>
</reference>
<proteinExistence type="predicted"/>
<keyword evidence="2" id="KW-1185">Reference proteome</keyword>
<organism evidence="1 2">
    <name type="scientific">Flavonifractor plautii 1_3_50AFAA</name>
    <dbReference type="NCBI Taxonomy" id="742738"/>
    <lineage>
        <taxon>Bacteria</taxon>
        <taxon>Bacillati</taxon>
        <taxon>Bacillota</taxon>
        <taxon>Clostridia</taxon>
        <taxon>Eubacteriales</taxon>
        <taxon>Oscillospiraceae</taxon>
        <taxon>Flavonifractor</taxon>
    </lineage>
</organism>
<evidence type="ECO:0000313" key="1">
    <source>
        <dbReference type="EMBL" id="KGF51450.1"/>
    </source>
</evidence>
<dbReference type="Proteomes" id="UP000029585">
    <property type="component" value="Unassembled WGS sequence"/>
</dbReference>
<protein>
    <submittedName>
        <fullName evidence="1">Uncharacterized protein</fullName>
    </submittedName>
</protein>
<evidence type="ECO:0000313" key="2">
    <source>
        <dbReference type="Proteomes" id="UP000029585"/>
    </source>
</evidence>
<dbReference type="EMBL" id="ADLO01000153">
    <property type="protein sequence ID" value="KGF51450.1"/>
    <property type="molecule type" value="Genomic_DNA"/>
</dbReference>